<organism evidence="2 3">
    <name type="scientific">Haematococcus lacustris</name>
    <name type="common">Green alga</name>
    <name type="synonym">Haematococcus pluvialis</name>
    <dbReference type="NCBI Taxonomy" id="44745"/>
    <lineage>
        <taxon>Eukaryota</taxon>
        <taxon>Viridiplantae</taxon>
        <taxon>Chlorophyta</taxon>
        <taxon>core chlorophytes</taxon>
        <taxon>Chlorophyceae</taxon>
        <taxon>CS clade</taxon>
        <taxon>Chlamydomonadales</taxon>
        <taxon>Haematococcaceae</taxon>
        <taxon>Haematococcus</taxon>
    </lineage>
</organism>
<feature type="compositionally biased region" description="Basic and acidic residues" evidence="1">
    <location>
        <begin position="124"/>
        <end position="137"/>
    </location>
</feature>
<evidence type="ECO:0000313" key="3">
    <source>
        <dbReference type="Proteomes" id="UP000485058"/>
    </source>
</evidence>
<dbReference type="AlphaFoldDB" id="A0A6A0AK49"/>
<proteinExistence type="predicted"/>
<comment type="caution">
    <text evidence="2">The sequence shown here is derived from an EMBL/GenBank/DDBJ whole genome shotgun (WGS) entry which is preliminary data.</text>
</comment>
<dbReference type="Proteomes" id="UP000485058">
    <property type="component" value="Unassembled WGS sequence"/>
</dbReference>
<evidence type="ECO:0000256" key="1">
    <source>
        <dbReference type="SAM" id="MobiDB-lite"/>
    </source>
</evidence>
<reference evidence="2 3" key="1">
    <citation type="submission" date="2020-02" db="EMBL/GenBank/DDBJ databases">
        <title>Draft genome sequence of Haematococcus lacustris strain NIES-144.</title>
        <authorList>
            <person name="Morimoto D."/>
            <person name="Nakagawa S."/>
            <person name="Yoshida T."/>
            <person name="Sawayama S."/>
        </authorList>
    </citation>
    <scope>NUCLEOTIDE SEQUENCE [LARGE SCALE GENOMIC DNA]</scope>
    <source>
        <strain evidence="2 3">NIES-144</strain>
    </source>
</reference>
<accession>A0A6A0AK49</accession>
<dbReference type="EMBL" id="BLLF01006936">
    <property type="protein sequence ID" value="GFH32661.1"/>
    <property type="molecule type" value="Genomic_DNA"/>
</dbReference>
<feature type="region of interest" description="Disordered" evidence="1">
    <location>
        <begin position="101"/>
        <end position="137"/>
    </location>
</feature>
<name>A0A6A0AK49_HAELA</name>
<keyword evidence="3" id="KW-1185">Reference proteome</keyword>
<evidence type="ECO:0000313" key="2">
    <source>
        <dbReference type="EMBL" id="GFH32661.1"/>
    </source>
</evidence>
<sequence length="137" mass="15612">MPDWHWKRVYDWCTAVFGVINWEYISGNVAKQADSWSCVDRVILALEHLCIAKRWGDNWVTDINITPVELATLREKLLMSLSNESGWRTLVTPPREIHVDFSLLPPSPPPPPQTAPSNPTTIDDSPKRLSADPRRPN</sequence>
<feature type="compositionally biased region" description="Pro residues" evidence="1">
    <location>
        <begin position="105"/>
        <end position="114"/>
    </location>
</feature>
<protein>
    <submittedName>
        <fullName evidence="2">Uncharacterized protein</fullName>
    </submittedName>
</protein>
<gene>
    <name evidence="2" type="ORF">HaLaN_31915</name>
</gene>